<reference evidence="2" key="5">
    <citation type="journal article" date="2002" name="Nature">
        <title>Analysis of the mouse transcriptome based on functional annotation of 60,770 full-length cDNAs.</title>
        <authorList>
            <consortium name="The FANTOM Consortium and the RIKEN Genome Exploration Research Group Phase I and II Team"/>
        </authorList>
    </citation>
    <scope>NUCLEOTIDE SEQUENCE</scope>
    <source>
        <strain evidence="2">C57BL/6J</strain>
        <tissue evidence="2">Lung</tissue>
    </source>
</reference>
<feature type="non-terminal residue" evidence="2">
    <location>
        <position position="1"/>
    </location>
</feature>
<reference evidence="2" key="2">
    <citation type="journal article" date="2000" name="Genome Res.">
        <title>Normalization and subtraction of cap-trapper-selected cDNAs to prepare full-length cDNA libraries for rapid discovery of new genes.</title>
        <authorList>
            <person name="Carninci P."/>
            <person name="Shibata Y."/>
            <person name="Hayatsu N."/>
            <person name="Sugahara Y."/>
            <person name="Shibata K."/>
            <person name="Itoh M."/>
            <person name="Konno H."/>
            <person name="Okazaki Y."/>
            <person name="Muramatsu M."/>
            <person name="Hayashizaki Y."/>
        </authorList>
    </citation>
    <scope>NUCLEOTIDE SEQUENCE</scope>
    <source>
        <strain evidence="2">C57BL/6J</strain>
        <tissue evidence="2">Lung</tissue>
    </source>
</reference>
<name>Q3UPZ6_MOUSE</name>
<evidence type="ECO:0000256" key="1">
    <source>
        <dbReference type="SAM" id="MobiDB-lite"/>
    </source>
</evidence>
<reference evidence="2" key="8">
    <citation type="journal article" date="2005" name="Science">
        <title>Antisense Transcription in the Mammalian Transcriptome.</title>
        <authorList>
            <consortium name="RIKEN Genome Exploration Research Group and Genome Science Group (Genome Network Project Core Group) and the FANTOM Consortium"/>
        </authorList>
    </citation>
    <scope>NUCLEOTIDE SEQUENCE</scope>
    <source>
        <strain evidence="2">C57BL/6J</strain>
        <tissue evidence="2">Lung</tissue>
    </source>
</reference>
<protein>
    <submittedName>
        <fullName evidence="2">Uncharacterized protein</fullName>
    </submittedName>
</protein>
<sequence length="348" mass="37410">GQLSTNNSICRAHTTRTPGNCEVGDSPGRPSCSPSEDPQCHTDSRASQAALPSVAGPRESAPRPAAGGVEQSPEGWLESDAPSTHRHPRKTWFAQAMEKETSCWSCRVRAPLSASAVSSVAGTRSPALRSRNSRRWRQCLSVSPSQRSVSTQAATRGFWLRYSDTSCAMLGTLRDGESASARSPGGEAALCQRGLHRRPSRERPSRSPNPKQQNKAPTNRPLPPATASLPFITSPPPLPPRAHATFRRERVLPGCFAAPSRQRLARRSRRRRRGRGDFSGQRPSPPSAPRGGRWGVPPALCDAALRGAGRGGRWDKAGGARRPGGVRVAAPPLLRVPPSDARGRTRPK</sequence>
<proteinExistence type="evidence at transcript level"/>
<dbReference type="MGI" id="MGI:3704310">
    <property type="gene designation" value="E030037K01Rik"/>
</dbReference>
<evidence type="ECO:0000313" key="3">
    <source>
        <dbReference type="MGI" id="MGI:3704310"/>
    </source>
</evidence>
<reference evidence="2" key="4">
    <citation type="journal article" date="2001" name="Nature">
        <title>Functional annotation of a full-length mouse cDNA collection.</title>
        <authorList>
            <consortium name="The RIKEN Genome Exploration Research Group Phase II Team and the FANTOM Consortium"/>
        </authorList>
    </citation>
    <scope>NUCLEOTIDE SEQUENCE</scope>
    <source>
        <strain evidence="2">C57BL/6J</strain>
        <tissue evidence="2">Lung</tissue>
    </source>
</reference>
<feature type="region of interest" description="Disordered" evidence="1">
    <location>
        <begin position="1"/>
        <end position="88"/>
    </location>
</feature>
<reference evidence="2" key="6">
    <citation type="submission" date="2004-03" db="EMBL/GenBank/DDBJ databases">
        <authorList>
            <person name="Arakawa T."/>
            <person name="Carninci P."/>
            <person name="Fukuda S."/>
            <person name="Hashizume W."/>
            <person name="Hayashida K."/>
            <person name="Hori F."/>
            <person name="Iida J."/>
            <person name="Imamura K."/>
            <person name="Imotani K."/>
            <person name="Itoh M."/>
            <person name="Kanagawa S."/>
            <person name="Kawai J."/>
            <person name="Kojima M."/>
            <person name="Konno H."/>
            <person name="Murata M."/>
            <person name="Nakamura M."/>
            <person name="Ninomiya N."/>
            <person name="Nishiyori H."/>
            <person name="Nomura K."/>
            <person name="Ohno M."/>
            <person name="Sakazume N."/>
            <person name="Sano H."/>
            <person name="Sasaki D."/>
            <person name="Shibata K."/>
            <person name="Shiraki T."/>
            <person name="Tagami M."/>
            <person name="Tagami Y."/>
            <person name="Waki K."/>
            <person name="Watahiki A."/>
            <person name="Muramatsu M."/>
            <person name="Hayashizaki Y."/>
        </authorList>
    </citation>
    <scope>NUCLEOTIDE SEQUENCE</scope>
    <source>
        <strain evidence="2">C57BL/6J</strain>
        <tissue evidence="2">Lung</tissue>
    </source>
</reference>
<gene>
    <name evidence="3" type="primary">E030037K01Rik</name>
    <name evidence="3" type="synonym">Cdkn2aip</name>
</gene>
<dbReference type="AGR" id="MGI:3704310"/>
<accession>Q3UPZ6</accession>
<feature type="region of interest" description="Disordered" evidence="1">
    <location>
        <begin position="176"/>
        <end position="348"/>
    </location>
</feature>
<organism evidence="2">
    <name type="scientific">Mus musculus</name>
    <name type="common">Mouse</name>
    <dbReference type="NCBI Taxonomy" id="10090"/>
    <lineage>
        <taxon>Eukaryota</taxon>
        <taxon>Metazoa</taxon>
        <taxon>Chordata</taxon>
        <taxon>Craniata</taxon>
        <taxon>Vertebrata</taxon>
        <taxon>Euteleostomi</taxon>
        <taxon>Mammalia</taxon>
        <taxon>Eutheria</taxon>
        <taxon>Euarchontoglires</taxon>
        <taxon>Glires</taxon>
        <taxon>Rodentia</taxon>
        <taxon>Myomorpha</taxon>
        <taxon>Muroidea</taxon>
        <taxon>Muridae</taxon>
        <taxon>Murinae</taxon>
        <taxon>Mus</taxon>
        <taxon>Mus</taxon>
    </lineage>
</organism>
<dbReference type="AlphaFoldDB" id="Q3UPZ6"/>
<feature type="compositionally biased region" description="Low complexity" evidence="1">
    <location>
        <begin position="323"/>
        <end position="332"/>
    </location>
</feature>
<reference evidence="2" key="1">
    <citation type="journal article" date="1999" name="Methods Enzymol.">
        <title>High-efficiency full-length cDNA cloning.</title>
        <authorList>
            <person name="Carninci P."/>
            <person name="Hayashizaki Y."/>
        </authorList>
    </citation>
    <scope>NUCLEOTIDE SEQUENCE</scope>
    <source>
        <strain evidence="2">C57BL/6J</strain>
        <tissue evidence="2">Lung</tissue>
    </source>
</reference>
<reference evidence="2" key="3">
    <citation type="journal article" date="2000" name="Genome Res.">
        <title>RIKEN integrated sequence analysis (RISA) system--384-format sequencing pipeline with 384 multicapillary sequencer.</title>
        <authorList>
            <person name="Shibata K."/>
            <person name="Itoh M."/>
            <person name="Aizawa K."/>
            <person name="Nagaoka S."/>
            <person name="Sasaki N."/>
            <person name="Carninci P."/>
            <person name="Konno H."/>
            <person name="Akiyama J."/>
            <person name="Nishi K."/>
            <person name="Kitsunai T."/>
            <person name="Tashiro H."/>
            <person name="Itoh M."/>
            <person name="Sumi N."/>
            <person name="Ishii Y."/>
            <person name="Nakamura S."/>
            <person name="Hazama M."/>
            <person name="Nishine T."/>
            <person name="Harada A."/>
            <person name="Yamamoto R."/>
            <person name="Matsumoto H."/>
            <person name="Sakaguchi S."/>
            <person name="Ikegami T."/>
            <person name="Kashiwagi K."/>
            <person name="Fujiwake S."/>
            <person name="Inoue K."/>
            <person name="Togawa Y."/>
            <person name="Izawa M."/>
            <person name="Ohara E."/>
            <person name="Watahiki M."/>
            <person name="Yoneda Y."/>
            <person name="Ishikawa T."/>
            <person name="Ozawa K."/>
            <person name="Tanaka T."/>
            <person name="Matsuura S."/>
            <person name="Kawai J."/>
            <person name="Okazaki Y."/>
            <person name="Muramatsu M."/>
            <person name="Inoue Y."/>
            <person name="Kira A."/>
            <person name="Hayashizaki Y."/>
        </authorList>
    </citation>
    <scope>NUCLEOTIDE SEQUENCE</scope>
    <source>
        <strain evidence="2">C57BL/6J</strain>
        <tissue evidence="2">Lung</tissue>
    </source>
</reference>
<feature type="compositionally biased region" description="Basic residues" evidence="1">
    <location>
        <begin position="263"/>
        <end position="274"/>
    </location>
</feature>
<evidence type="ECO:0000313" key="2">
    <source>
        <dbReference type="EMBL" id="BAE25248.1"/>
    </source>
</evidence>
<dbReference type="EMBL" id="AK143014">
    <property type="protein sequence ID" value="BAE25248.1"/>
    <property type="molecule type" value="mRNA"/>
</dbReference>
<reference evidence="2" key="7">
    <citation type="journal article" date="2005" name="Science">
        <title>The Transcriptional Landscape of the Mammalian Genome.</title>
        <authorList>
            <consortium name="The FANTOM Consortium"/>
            <consortium name="Riken Genome Exploration Research Group and Genome Science Group (Genome Network Project Core Group)"/>
        </authorList>
    </citation>
    <scope>NUCLEOTIDE SEQUENCE</scope>
    <source>
        <strain evidence="2">C57BL/6J</strain>
        <tissue evidence="2">Lung</tissue>
    </source>
</reference>